<reference evidence="7" key="3">
    <citation type="journal article" date="2020" name="Int. J. Syst. Evol. Microbiol.">
        <title>Reclassification of Francisella noatunensis subsp. orientalis Ottem et al. 2009 as Francisella orientalis sp. nov., Francisella noatunensis subsp. chilensis subsp. nov. and emended description of Francisella noatunensis.</title>
        <authorList>
            <person name="Ramirez-Paredes J.G."/>
            <person name="Larsson P."/>
            <person name="Thompson K.D."/>
            <person name="Penman D.J."/>
            <person name="Busse H.J."/>
            <person name="Ohrman C."/>
            <person name="Sjodin A."/>
            <person name="Soto E."/>
            <person name="Richards R.H."/>
            <person name="Adams A."/>
            <person name="Colquhoun D.J."/>
        </authorList>
    </citation>
    <scope>NUCLEOTIDE SEQUENCE</scope>
    <source>
        <strain evidence="7">LADL-07285A</strain>
    </source>
</reference>
<dbReference type="GO" id="GO:0005840">
    <property type="term" value="C:ribosome"/>
    <property type="evidence" value="ECO:0007669"/>
    <property type="project" value="UniProtKB-KW"/>
</dbReference>
<dbReference type="EMBL" id="CP011923">
    <property type="protein sequence ID" value="AKN88428.1"/>
    <property type="molecule type" value="Genomic_DNA"/>
</dbReference>
<dbReference type="SUPFAM" id="SSF161084">
    <property type="entry name" value="MAPEG domain-like"/>
    <property type="match status" value="1"/>
</dbReference>
<evidence type="ECO:0000313" key="7">
    <source>
        <dbReference type="EMBL" id="NIY56925.1"/>
    </source>
</evidence>
<dbReference type="RefSeq" id="WP_014715172.1">
    <property type="nucleotide sequence ID" value="NZ_CP011923.2"/>
</dbReference>
<evidence type="ECO:0000313" key="6">
    <source>
        <dbReference type="EMBL" id="AKN88428.1"/>
    </source>
</evidence>
<evidence type="ECO:0000256" key="5">
    <source>
        <dbReference type="SAM" id="Phobius"/>
    </source>
</evidence>
<evidence type="ECO:0000313" key="8">
    <source>
        <dbReference type="Proteomes" id="UP000035930"/>
    </source>
</evidence>
<dbReference type="GO" id="GO:0045055">
    <property type="term" value="P:regulated exocytosis"/>
    <property type="evidence" value="ECO:0007669"/>
    <property type="project" value="TreeGrafter"/>
</dbReference>
<feature type="transmembrane region" description="Helical" evidence="5">
    <location>
        <begin position="12"/>
        <end position="34"/>
    </location>
</feature>
<feature type="transmembrane region" description="Helical" evidence="5">
    <location>
        <begin position="147"/>
        <end position="170"/>
    </location>
</feature>
<evidence type="ECO:0000313" key="9">
    <source>
        <dbReference type="Proteomes" id="UP000774689"/>
    </source>
</evidence>
<reference evidence="6" key="2">
    <citation type="submission" date="2017-08" db="EMBL/GenBank/DDBJ databases">
        <title>Complete Genome Sequence of Francisella noatunensis subsp. orientalis strain FNO190.</title>
        <authorList>
            <person name="Pereira F.L."/>
            <person name="Goncalves L.A."/>
            <person name="Guilherme T.C."/>
            <person name="Soares S.C."/>
            <person name="Dorella F.A."/>
            <person name="Carvalho A.F."/>
            <person name="Leibowitz M.P."/>
            <person name="Leal C.A.G."/>
            <person name="Azevedo V.A.C."/>
            <person name="Figueiredo H.C.P."/>
        </authorList>
    </citation>
    <scope>NUCLEOTIDE SEQUENCE</scope>
    <source>
        <strain evidence="6">FNO190</strain>
    </source>
</reference>
<gene>
    <name evidence="7" type="ORF">CHQ83_06715</name>
    <name evidence="6" type="ORF">FNO190_0639</name>
</gene>
<keyword evidence="8" id="KW-1185">Reference proteome</keyword>
<dbReference type="AlphaFoldDB" id="A0AAP7FTM2"/>
<evidence type="ECO:0000256" key="2">
    <source>
        <dbReference type="ARBA" id="ARBA00022692"/>
    </source>
</evidence>
<keyword evidence="4 5" id="KW-0472">Membrane</keyword>
<dbReference type="Gene3D" id="1.20.120.550">
    <property type="entry name" value="Membrane associated eicosanoid/glutathione metabolism-like domain"/>
    <property type="match status" value="1"/>
</dbReference>
<sequence>MTNEQKGVLQGLLIRIILSVLIVAIGSTCDVFNLEKIDNKVAIAFNSLIIPGVFLIIAVAILAKHRFFSDTDINGSGLTQEPQQARILQSLIQNTLEQLCIAFVAYTAWSVTMPAQSMSTIIFAAFTFALGRILFFVNYRKGAGARALGFTLTFYPSVVMIITVLGFKLYNLFY</sequence>
<dbReference type="Proteomes" id="UP000774689">
    <property type="component" value="Unassembled WGS sequence"/>
</dbReference>
<evidence type="ECO:0000256" key="4">
    <source>
        <dbReference type="ARBA" id="ARBA00023136"/>
    </source>
</evidence>
<keyword evidence="2 5" id="KW-0812">Transmembrane</keyword>
<dbReference type="Proteomes" id="UP000035930">
    <property type="component" value="Chromosome"/>
</dbReference>
<name>A0AAP7FTM2_9GAMM</name>
<dbReference type="PANTHER" id="PTHR31004">
    <property type="entry name" value="TRANSMEMBRANE PROTEIN 79"/>
    <property type="match status" value="1"/>
</dbReference>
<keyword evidence="3 5" id="KW-1133">Transmembrane helix</keyword>
<evidence type="ECO:0000256" key="3">
    <source>
        <dbReference type="ARBA" id="ARBA00022989"/>
    </source>
</evidence>
<dbReference type="GeneID" id="45432811"/>
<keyword evidence="6" id="KW-0687">Ribonucleoprotein</keyword>
<keyword evidence="6" id="KW-0689">Ribosomal protein</keyword>
<protein>
    <submittedName>
        <fullName evidence="7">MAPEG family protein</fullName>
    </submittedName>
    <submittedName>
        <fullName evidence="6">Ribosomal protein L11</fullName>
    </submittedName>
</protein>
<dbReference type="PANTHER" id="PTHR31004:SF1">
    <property type="entry name" value="TRANSMEMBRANE PROTEIN 79"/>
    <property type="match status" value="1"/>
</dbReference>
<comment type="subcellular location">
    <subcellularLocation>
        <location evidence="1">Membrane</location>
    </subcellularLocation>
</comment>
<accession>A0AAP7FTM2</accession>
<dbReference type="EMBL" id="QPQM01000018">
    <property type="protein sequence ID" value="NIY56925.1"/>
    <property type="molecule type" value="Genomic_DNA"/>
</dbReference>
<reference evidence="8" key="1">
    <citation type="submission" date="2015-02" db="EMBL/GenBank/DDBJ databases">
        <title>Complete genome sequence of Francisella noatunensis subsp. orientalis FNO190 isolated from farm-raised Nile tilapia in Brazil.</title>
        <authorList>
            <person name="Figueiredo H.C.P."/>
            <person name="Leal C.A.G."/>
            <person name="Pereira F.L."/>
            <person name="Soares S.C."/>
            <person name="Goncalves L.A."/>
            <person name="Dorella F.A."/>
            <person name="Carvalho A.F."/>
            <person name="Azevedo V.A.C."/>
        </authorList>
    </citation>
    <scope>NUCLEOTIDE SEQUENCE [LARGE SCALE GENOMIC DNA]</scope>
    <source>
        <strain evidence="8">FNO190</strain>
    </source>
</reference>
<feature type="transmembrane region" description="Helical" evidence="5">
    <location>
        <begin position="115"/>
        <end position="135"/>
    </location>
</feature>
<dbReference type="InterPro" id="IPR023352">
    <property type="entry name" value="MAPEG-like_dom_sf"/>
</dbReference>
<organism evidence="7 9">
    <name type="scientific">Francisella orientalis</name>
    <dbReference type="NCBI Taxonomy" id="299583"/>
    <lineage>
        <taxon>Bacteria</taxon>
        <taxon>Pseudomonadati</taxon>
        <taxon>Pseudomonadota</taxon>
        <taxon>Gammaproteobacteria</taxon>
        <taxon>Thiotrichales</taxon>
        <taxon>Francisellaceae</taxon>
        <taxon>Francisella</taxon>
    </lineage>
</organism>
<dbReference type="InterPro" id="IPR001129">
    <property type="entry name" value="Membr-assoc_MAPEG"/>
</dbReference>
<feature type="transmembrane region" description="Helical" evidence="5">
    <location>
        <begin position="41"/>
        <end position="63"/>
    </location>
</feature>
<proteinExistence type="predicted"/>
<dbReference type="GO" id="GO:0005765">
    <property type="term" value="C:lysosomal membrane"/>
    <property type="evidence" value="ECO:0007669"/>
    <property type="project" value="TreeGrafter"/>
</dbReference>
<evidence type="ECO:0000256" key="1">
    <source>
        <dbReference type="ARBA" id="ARBA00004370"/>
    </source>
</evidence>
<dbReference type="Pfam" id="PF01124">
    <property type="entry name" value="MAPEG"/>
    <property type="match status" value="1"/>
</dbReference>